<evidence type="ECO:0000313" key="2">
    <source>
        <dbReference type="EMBL" id="ONF72615.1"/>
    </source>
</evidence>
<keyword evidence="1" id="KW-0472">Membrane</keyword>
<dbReference type="EMBL" id="LQMT02000010">
    <property type="protein sequence ID" value="ONF72615.1"/>
    <property type="molecule type" value="Genomic_DNA"/>
</dbReference>
<protein>
    <submittedName>
        <fullName evidence="2">Uncharacterized protein</fullName>
    </submittedName>
</protein>
<evidence type="ECO:0000313" key="3">
    <source>
        <dbReference type="Proteomes" id="UP000076660"/>
    </source>
</evidence>
<accession>A0A1W2M055</accession>
<feature type="transmembrane region" description="Helical" evidence="1">
    <location>
        <begin position="131"/>
        <end position="149"/>
    </location>
</feature>
<comment type="caution">
    <text evidence="2">The sequence shown here is derived from an EMBL/GenBank/DDBJ whole genome shotgun (WGS) entry which is preliminary data.</text>
</comment>
<feature type="transmembrane region" description="Helical" evidence="1">
    <location>
        <begin position="266"/>
        <end position="285"/>
    </location>
</feature>
<feature type="transmembrane region" description="Helical" evidence="1">
    <location>
        <begin position="241"/>
        <end position="259"/>
    </location>
</feature>
<evidence type="ECO:0000256" key="1">
    <source>
        <dbReference type="SAM" id="Phobius"/>
    </source>
</evidence>
<sequence length="341" mass="36210">MAARGHRRPGVNRLEERYRRVLRLLPASYRRAWEEDMVATFLYSEMPEDAEDAEFAADHGRPSWPEVASVAALAVRLRLGGDGAPLRYLVWGETVRRLALVGLLVQAVAAVAGIGAWLWSPSATNPIAADVRTLLGLVWVAAYLCLVTGRWRAARWLAVTALAQAAVFFGVDLVAVEGAYGLSGTVGLLLEALPVVALVAFHRQAPPVKARPWLVALLAGVGLLTVAMPVTYVSVPALVDWPGVVCVAVFAAAVVYLSVPRLGWRSAAVSWSTTLASLALVALVQRVVTLLDYLRLAARTAELDLMTAIAAGQTVAVLAVAVPLAVLAAKAVRALPPVAAR</sequence>
<feature type="transmembrane region" description="Helical" evidence="1">
    <location>
        <begin position="98"/>
        <end position="119"/>
    </location>
</feature>
<dbReference type="AlphaFoldDB" id="A0A1W2M055"/>
<feature type="transmembrane region" description="Helical" evidence="1">
    <location>
        <begin position="156"/>
        <end position="176"/>
    </location>
</feature>
<feature type="transmembrane region" description="Helical" evidence="1">
    <location>
        <begin position="213"/>
        <end position="235"/>
    </location>
</feature>
<gene>
    <name evidence="2" type="ORF">AVR91_0210530</name>
</gene>
<keyword evidence="1" id="KW-0812">Transmembrane</keyword>
<name>A0A1W2M055_9PSEU</name>
<feature type="transmembrane region" description="Helical" evidence="1">
    <location>
        <begin position="182"/>
        <end position="201"/>
    </location>
</feature>
<proteinExistence type="predicted"/>
<dbReference type="Proteomes" id="UP000076660">
    <property type="component" value="Unassembled WGS sequence"/>
</dbReference>
<reference evidence="2 3" key="1">
    <citation type="submission" date="2016-12" db="EMBL/GenBank/DDBJ databases">
        <title>Amycolatopsis keratiniphila subsp. keratiniphila genome sequencing and assembly.</title>
        <authorList>
            <person name="Mayilraj S."/>
            <person name="Kaur N."/>
        </authorList>
    </citation>
    <scope>NUCLEOTIDE SEQUENCE [LARGE SCALE GENOMIC DNA]</scope>
    <source>
        <strain evidence="2 3">DSM 44409</strain>
    </source>
</reference>
<feature type="transmembrane region" description="Helical" evidence="1">
    <location>
        <begin position="305"/>
        <end position="327"/>
    </location>
</feature>
<organism evidence="2 3">
    <name type="scientific">Amycolatopsis keratiniphila subsp. keratiniphila</name>
    <dbReference type="NCBI Taxonomy" id="227715"/>
    <lineage>
        <taxon>Bacteria</taxon>
        <taxon>Bacillati</taxon>
        <taxon>Actinomycetota</taxon>
        <taxon>Actinomycetes</taxon>
        <taxon>Pseudonocardiales</taxon>
        <taxon>Pseudonocardiaceae</taxon>
        <taxon>Amycolatopsis</taxon>
        <taxon>Amycolatopsis japonica group</taxon>
    </lineage>
</organism>
<keyword evidence="1" id="KW-1133">Transmembrane helix</keyword>